<gene>
    <name evidence="2" type="ORF">NYR54_02200</name>
</gene>
<name>A0A9X2X5E8_9HYPH</name>
<comment type="caution">
    <text evidence="2">The sequence shown here is derived from an EMBL/GenBank/DDBJ whole genome shotgun (WGS) entry which is preliminary data.</text>
</comment>
<evidence type="ECO:0000256" key="1">
    <source>
        <dbReference type="SAM" id="MobiDB-lite"/>
    </source>
</evidence>
<accession>A0A9X2X5E8</accession>
<reference evidence="2" key="1">
    <citation type="submission" date="2022-08" db="EMBL/GenBank/DDBJ databases">
        <title>Chelativorans sichuanense sp. nov., a paraffin oil-degrading bacterium isolated from a mixture of oil-based drill cuttings and paddy soil.</title>
        <authorList>
            <person name="Yu J."/>
            <person name="Liu H."/>
            <person name="Chen Q."/>
        </authorList>
    </citation>
    <scope>NUCLEOTIDE SEQUENCE</scope>
    <source>
        <strain evidence="2">SCAU 2101</strain>
    </source>
</reference>
<dbReference type="RefSeq" id="WP_261513795.1">
    <property type="nucleotide sequence ID" value="NZ_JAODNV010000004.1"/>
</dbReference>
<feature type="region of interest" description="Disordered" evidence="1">
    <location>
        <begin position="1"/>
        <end position="42"/>
    </location>
</feature>
<organism evidence="2 3">
    <name type="scientific">Chelativorans petroleitrophicus</name>
    <dbReference type="NCBI Taxonomy" id="2975484"/>
    <lineage>
        <taxon>Bacteria</taxon>
        <taxon>Pseudomonadati</taxon>
        <taxon>Pseudomonadota</taxon>
        <taxon>Alphaproteobacteria</taxon>
        <taxon>Hyphomicrobiales</taxon>
        <taxon>Phyllobacteriaceae</taxon>
        <taxon>Chelativorans</taxon>
    </lineage>
</organism>
<protein>
    <submittedName>
        <fullName evidence="2">Uncharacterized protein</fullName>
    </submittedName>
</protein>
<evidence type="ECO:0000313" key="3">
    <source>
        <dbReference type="Proteomes" id="UP001149009"/>
    </source>
</evidence>
<sequence length="106" mass="11119">MASTTGMKGCARGTSLLTRLAGPPERLRTNPDHPANCYDKDGEYPSVVPGDVAGGQVVTEAWAVDQLLERGEGLLAKTQMAQAQNGMHADGAIFHGPARRKAAVFG</sequence>
<dbReference type="Proteomes" id="UP001149009">
    <property type="component" value="Unassembled WGS sequence"/>
</dbReference>
<proteinExistence type="predicted"/>
<dbReference type="EMBL" id="JAODNV010000004">
    <property type="protein sequence ID" value="MCT8989110.1"/>
    <property type="molecule type" value="Genomic_DNA"/>
</dbReference>
<dbReference type="AlphaFoldDB" id="A0A9X2X5E8"/>
<keyword evidence="3" id="KW-1185">Reference proteome</keyword>
<evidence type="ECO:0000313" key="2">
    <source>
        <dbReference type="EMBL" id="MCT8989110.1"/>
    </source>
</evidence>